<evidence type="ECO:0000256" key="2">
    <source>
        <dbReference type="ARBA" id="ARBA00022448"/>
    </source>
</evidence>
<proteinExistence type="inferred from homology"/>
<sequence>MRMRVLTMCCLASLLGAGLAGPATAAPFQQSVSESAITAMPLNKALDTFAQREHLQLVYVSTIADGLRTQGAPAGLSPEKTLQKLLEGTGLGYRFLNAKTVTIYVSAEPPASRSKSAKKPVDSTKGAKTETTNLDTVTVTGTRIRGGTTPSPVITIGSEQIQQEGFSDLGEVIRSIPQNFNGGQNPGIVGGAESGGIANQNISGGSSLNLRGLGPDATLTLLNGRRLAYSGFVQAVEIDAIPVDAVDRLEIIPDGASAIYGSDAVGGVGNVILKRDYDGVTLGTSYGAATDGGLTTRDYTATAGTYWRTGGFITTWKKSTGQPIYSDQRDYTHGLPTPTTLYPQNDLHSGLLSIHQSVGSRLELQLDAFRTRREQLRYYTAIPTRFYPATSKTTTTFVAPSAEIALPNDWTLSLAGTWGKDDTLSGLSIGSRATGQAMLIARSLYRNKSRSYELGAEGPLFTLPGGDARLAVGAGYRANTFRQASLISGAVSADGDDSSRFAYAELNLPLIGADQGIAGVRQLDFTAALRRENYASFGGVTTPKLGVVYGPTADLSLKASWGKSFKAPTLLQRYQSRLALLYPAAALGGTGYPRDATVLVPYGGNPDLEPERARTWSASIDFHPEAFPALEAELGWFDIDFTGRIAQPLVYQAEALRNPANAQFIDYSPTAQEQMDIIGNSTFRNYTGSPYDPAKVVAIAFNRYVNTVAQRVKGLDLSGSYRPDVAGGRLSIRGSLSWLKSSQQTTEADRRRDLAGTLFYPARINGRIGAVWSEGRVSASAFVNYVSGVTDTASGRKSGSFPTADVTLRYLTGDHADAFSGLDFALSVTNLFDRAPPLYVPVSANPPYDSTNYSPIGRFVNVSVAKHW</sequence>
<comment type="caution">
    <text evidence="15">The sequence shown here is derived from an EMBL/GenBank/DDBJ whole genome shotgun (WGS) entry which is preliminary data.</text>
</comment>
<name>A0A154QI87_9GAMM</name>
<dbReference type="EMBL" id="LVJS01000039">
    <property type="protein sequence ID" value="KZC23839.1"/>
    <property type="molecule type" value="Genomic_DNA"/>
</dbReference>
<evidence type="ECO:0000256" key="6">
    <source>
        <dbReference type="ARBA" id="ARBA00023004"/>
    </source>
</evidence>
<dbReference type="GO" id="GO:0006826">
    <property type="term" value="P:iron ion transport"/>
    <property type="evidence" value="ECO:0007669"/>
    <property type="project" value="UniProtKB-KW"/>
</dbReference>
<feature type="region of interest" description="Disordered" evidence="12">
    <location>
        <begin position="109"/>
        <end position="128"/>
    </location>
</feature>
<keyword evidence="4" id="KW-0406">Ion transport</keyword>
<comment type="similarity">
    <text evidence="10 11">Belongs to the TonB-dependent receptor family.</text>
</comment>
<comment type="subcellular location">
    <subcellularLocation>
        <location evidence="1 10">Cell outer membrane</location>
        <topology evidence="1 10">Multi-pass membrane protein</topology>
    </subcellularLocation>
</comment>
<evidence type="ECO:0000313" key="16">
    <source>
        <dbReference type="Proteomes" id="UP000076131"/>
    </source>
</evidence>
<dbReference type="PANTHER" id="PTHR47234">
    <property type="match status" value="1"/>
</dbReference>
<dbReference type="Gene3D" id="2.170.130.10">
    <property type="entry name" value="TonB-dependent receptor, plug domain"/>
    <property type="match status" value="1"/>
</dbReference>
<dbReference type="Gene3D" id="3.55.50.30">
    <property type="match status" value="1"/>
</dbReference>
<dbReference type="Pfam" id="PF00593">
    <property type="entry name" value="TonB_dep_Rec_b-barrel"/>
    <property type="match status" value="1"/>
</dbReference>
<evidence type="ECO:0000256" key="13">
    <source>
        <dbReference type="SAM" id="SignalP"/>
    </source>
</evidence>
<dbReference type="InterPro" id="IPR012910">
    <property type="entry name" value="Plug_dom"/>
</dbReference>
<dbReference type="SUPFAM" id="SSF56935">
    <property type="entry name" value="Porins"/>
    <property type="match status" value="1"/>
</dbReference>
<evidence type="ECO:0000256" key="4">
    <source>
        <dbReference type="ARBA" id="ARBA00022496"/>
    </source>
</evidence>
<feature type="compositionally biased region" description="Basic and acidic residues" evidence="12">
    <location>
        <begin position="119"/>
        <end position="128"/>
    </location>
</feature>
<feature type="domain" description="Secretin/TonB short N-terminal" evidence="14">
    <location>
        <begin position="55"/>
        <end position="106"/>
    </location>
</feature>
<dbReference type="eggNOG" id="COG4771">
    <property type="taxonomic scope" value="Bacteria"/>
</dbReference>
<evidence type="ECO:0000256" key="10">
    <source>
        <dbReference type="PROSITE-ProRule" id="PRU01360"/>
    </source>
</evidence>
<organism evidence="15 16">
    <name type="scientific">Rhodanobacter thiooxydans</name>
    <dbReference type="NCBI Taxonomy" id="416169"/>
    <lineage>
        <taxon>Bacteria</taxon>
        <taxon>Pseudomonadati</taxon>
        <taxon>Pseudomonadota</taxon>
        <taxon>Gammaproteobacteria</taxon>
        <taxon>Lysobacterales</taxon>
        <taxon>Rhodanobacteraceae</taxon>
        <taxon>Rhodanobacter</taxon>
    </lineage>
</organism>
<keyword evidence="3 10" id="KW-1134">Transmembrane beta strand</keyword>
<dbReference type="AlphaFoldDB" id="A0A154QI87"/>
<dbReference type="Gene3D" id="2.40.170.20">
    <property type="entry name" value="TonB-dependent receptor, beta-barrel domain"/>
    <property type="match status" value="1"/>
</dbReference>
<dbReference type="InterPro" id="IPR000531">
    <property type="entry name" value="Beta-barrel_TonB"/>
</dbReference>
<keyword evidence="4" id="KW-0410">Iron transport</keyword>
<dbReference type="PROSITE" id="PS52016">
    <property type="entry name" value="TONB_DEPENDENT_REC_3"/>
    <property type="match status" value="1"/>
</dbReference>
<evidence type="ECO:0000256" key="12">
    <source>
        <dbReference type="SAM" id="MobiDB-lite"/>
    </source>
</evidence>
<protein>
    <submittedName>
        <fullName evidence="15">TonB-dependent receptor</fullName>
    </submittedName>
</protein>
<evidence type="ECO:0000313" key="15">
    <source>
        <dbReference type="EMBL" id="KZC23839.1"/>
    </source>
</evidence>
<evidence type="ECO:0000256" key="1">
    <source>
        <dbReference type="ARBA" id="ARBA00004571"/>
    </source>
</evidence>
<dbReference type="PANTHER" id="PTHR47234:SF3">
    <property type="entry name" value="SECRETIN_TONB SHORT N-TERMINAL DOMAIN-CONTAINING PROTEIN"/>
    <property type="match status" value="1"/>
</dbReference>
<feature type="chain" id="PRO_5007600066" evidence="13">
    <location>
        <begin position="26"/>
        <end position="868"/>
    </location>
</feature>
<evidence type="ECO:0000256" key="5">
    <source>
        <dbReference type="ARBA" id="ARBA00022692"/>
    </source>
</evidence>
<dbReference type="CDD" id="cd01347">
    <property type="entry name" value="ligand_gated_channel"/>
    <property type="match status" value="1"/>
</dbReference>
<dbReference type="GO" id="GO:0009279">
    <property type="term" value="C:cell outer membrane"/>
    <property type="evidence" value="ECO:0007669"/>
    <property type="project" value="UniProtKB-SubCell"/>
</dbReference>
<evidence type="ECO:0000259" key="14">
    <source>
        <dbReference type="SMART" id="SM00965"/>
    </source>
</evidence>
<dbReference type="InterPro" id="IPR039426">
    <property type="entry name" value="TonB-dep_rcpt-like"/>
</dbReference>
<gene>
    <name evidence="15" type="ORF">RHOFW104T7_11865</name>
</gene>
<evidence type="ECO:0000256" key="9">
    <source>
        <dbReference type="ARBA" id="ARBA00023237"/>
    </source>
</evidence>
<evidence type="ECO:0000256" key="7">
    <source>
        <dbReference type="ARBA" id="ARBA00023077"/>
    </source>
</evidence>
<keyword evidence="16" id="KW-1185">Reference proteome</keyword>
<dbReference type="RefSeq" id="WP_008437193.1">
    <property type="nucleotide sequence ID" value="NZ_LVJS01000039.1"/>
</dbReference>
<accession>A0A154QI87</accession>
<keyword evidence="8 10" id="KW-0472">Membrane</keyword>
<dbReference type="STRING" id="416169.RHOFW104T7_11865"/>
<keyword evidence="15" id="KW-0675">Receptor</keyword>
<keyword evidence="2 10" id="KW-0813">Transport</keyword>
<keyword evidence="9 10" id="KW-0998">Cell outer membrane</keyword>
<keyword evidence="5 10" id="KW-0812">Transmembrane</keyword>
<keyword evidence="7 11" id="KW-0798">TonB box</keyword>
<dbReference type="SMART" id="SM00965">
    <property type="entry name" value="STN"/>
    <property type="match status" value="1"/>
</dbReference>
<feature type="signal peptide" evidence="13">
    <location>
        <begin position="1"/>
        <end position="25"/>
    </location>
</feature>
<keyword evidence="6" id="KW-0408">Iron</keyword>
<keyword evidence="13" id="KW-0732">Signal</keyword>
<dbReference type="Pfam" id="PF07715">
    <property type="entry name" value="Plug"/>
    <property type="match status" value="1"/>
</dbReference>
<reference evidence="15 16" key="1">
    <citation type="journal article" date="2016" name="MBio">
        <title>Lateral Gene Transfer in a Heavy Metal-Contaminated-Groundwater Microbial Community.</title>
        <authorList>
            <person name="Hemme C.L."/>
            <person name="Green S.J."/>
            <person name="Rishishwar L."/>
            <person name="Prakash O."/>
            <person name="Pettenato A."/>
            <person name="Chakraborty R."/>
            <person name="Deutschbauer A.M."/>
            <person name="Van Nostrand J.D."/>
            <person name="Wu L."/>
            <person name="He Z."/>
            <person name="Jordan I.K."/>
            <person name="Hazen T.C."/>
            <person name="Arkin A.P."/>
            <person name="Kostka J.E."/>
            <person name="Zhou J."/>
        </authorList>
    </citation>
    <scope>NUCLEOTIDE SEQUENCE [LARGE SCALE GENOMIC DNA]</scope>
    <source>
        <strain evidence="15 16">FW104-T7</strain>
    </source>
</reference>
<dbReference type="InterPro" id="IPR011662">
    <property type="entry name" value="Secretin/TonB_short_N"/>
</dbReference>
<dbReference type="Proteomes" id="UP000076131">
    <property type="component" value="Unassembled WGS sequence"/>
</dbReference>
<dbReference type="InterPro" id="IPR037066">
    <property type="entry name" value="Plug_dom_sf"/>
</dbReference>
<evidence type="ECO:0000256" key="3">
    <source>
        <dbReference type="ARBA" id="ARBA00022452"/>
    </source>
</evidence>
<evidence type="ECO:0000256" key="11">
    <source>
        <dbReference type="RuleBase" id="RU003357"/>
    </source>
</evidence>
<evidence type="ECO:0000256" key="8">
    <source>
        <dbReference type="ARBA" id="ARBA00023136"/>
    </source>
</evidence>
<dbReference type="InterPro" id="IPR036942">
    <property type="entry name" value="Beta-barrel_TonB_sf"/>
</dbReference>